<protein>
    <submittedName>
        <fullName evidence="1">Uncharacterized protein</fullName>
    </submittedName>
</protein>
<dbReference type="EMBL" id="RDQH01000340">
    <property type="protein sequence ID" value="RXH76444.1"/>
    <property type="molecule type" value="Genomic_DNA"/>
</dbReference>
<reference evidence="1 2" key="1">
    <citation type="submission" date="2018-10" db="EMBL/GenBank/DDBJ databases">
        <title>A high-quality apple genome assembly.</title>
        <authorList>
            <person name="Hu J."/>
        </authorList>
    </citation>
    <scope>NUCLEOTIDE SEQUENCE [LARGE SCALE GENOMIC DNA]</scope>
    <source>
        <strain evidence="2">cv. HFTH1</strain>
        <tissue evidence="1">Young leaf</tissue>
    </source>
</reference>
<name>A0A498I2P2_MALDO</name>
<evidence type="ECO:0000313" key="1">
    <source>
        <dbReference type="EMBL" id="RXH76444.1"/>
    </source>
</evidence>
<comment type="caution">
    <text evidence="1">The sequence shown here is derived from an EMBL/GenBank/DDBJ whole genome shotgun (WGS) entry which is preliminary data.</text>
</comment>
<keyword evidence="2" id="KW-1185">Reference proteome</keyword>
<dbReference type="Proteomes" id="UP000290289">
    <property type="component" value="Chromosome 14"/>
</dbReference>
<organism evidence="1 2">
    <name type="scientific">Malus domestica</name>
    <name type="common">Apple</name>
    <name type="synonym">Pyrus malus</name>
    <dbReference type="NCBI Taxonomy" id="3750"/>
    <lineage>
        <taxon>Eukaryota</taxon>
        <taxon>Viridiplantae</taxon>
        <taxon>Streptophyta</taxon>
        <taxon>Embryophyta</taxon>
        <taxon>Tracheophyta</taxon>
        <taxon>Spermatophyta</taxon>
        <taxon>Magnoliopsida</taxon>
        <taxon>eudicotyledons</taxon>
        <taxon>Gunneridae</taxon>
        <taxon>Pentapetalae</taxon>
        <taxon>rosids</taxon>
        <taxon>fabids</taxon>
        <taxon>Rosales</taxon>
        <taxon>Rosaceae</taxon>
        <taxon>Amygdaloideae</taxon>
        <taxon>Maleae</taxon>
        <taxon>Malus</taxon>
    </lineage>
</organism>
<gene>
    <name evidence="1" type="ORF">DVH24_019332</name>
</gene>
<evidence type="ECO:0000313" key="2">
    <source>
        <dbReference type="Proteomes" id="UP000290289"/>
    </source>
</evidence>
<sequence length="86" mass="9925">MEDPVANAGSAVLLPQFWDIYFPICDRDPTKEVLELVQEDVLMWRITWQSNFVLTWWSWGANGYGEFCSSFPSTALANRFNPTFLS</sequence>
<accession>A0A498I2P2</accession>
<dbReference type="AlphaFoldDB" id="A0A498I2P2"/>
<proteinExistence type="predicted"/>